<keyword evidence="3 4" id="KW-0349">Heme</keyword>
<keyword evidence="4" id="KW-0560">Oxidoreductase</keyword>
<evidence type="ECO:0000256" key="4">
    <source>
        <dbReference type="RuleBase" id="RU000461"/>
    </source>
</evidence>
<proteinExistence type="inferred from homology"/>
<dbReference type="InterPro" id="IPR036396">
    <property type="entry name" value="Cyt_P450_sf"/>
</dbReference>
<evidence type="ECO:0000256" key="1">
    <source>
        <dbReference type="ARBA" id="ARBA00001971"/>
    </source>
</evidence>
<sequence>MPPDFLEDHAVAAWTASGAPLVDLLRQAHTPGRLTGFRRGGRAAVLVAEPRHVHQVLGVGGERYVKRSHRARPLLGDGMITATGEAWQSQRKLLQAMFTGRGIQRWEHHIEGAAARVVERWAERARLGEPTDIAEDVQFFTVDTIWRSLTDRPLDRETYVDLAAVQDIVAALPADVGGTAALPPAVEAAIAALDERMLRALADARVRHRAEGHGPGPVPTSGPSVLDRLLDAADTDPAYTDRLIRDELVTLLVAGYESSARTLTWAFVLLDAHPDVMERAAGDGSGVEAVLCETLRLYPTGWLLPRHSPADQTLDGWAIPAGTDLLVCPYLTHRDPEVWPEPEVFDPGRFPARSPLPPGAYLPFGIGPRACLGTRFAMREMEVLLGALLGRFTVETTGPASEAVFGVNLRPAGPLHARVRERT</sequence>
<evidence type="ECO:0000313" key="5">
    <source>
        <dbReference type="EMBL" id="MBB4979644.1"/>
    </source>
</evidence>
<accession>A0A7W7TUM9</accession>
<dbReference type="InterPro" id="IPR017972">
    <property type="entry name" value="Cyt_P450_CS"/>
</dbReference>
<dbReference type="PROSITE" id="PS00086">
    <property type="entry name" value="CYTOCHROME_P450"/>
    <property type="match status" value="1"/>
</dbReference>
<comment type="cofactor">
    <cofactor evidence="1 3">
        <name>heme</name>
        <dbReference type="ChEBI" id="CHEBI:30413"/>
    </cofactor>
</comment>
<dbReference type="Gene3D" id="1.10.630.10">
    <property type="entry name" value="Cytochrome P450"/>
    <property type="match status" value="1"/>
</dbReference>
<keyword evidence="3 4" id="KW-0479">Metal-binding</keyword>
<dbReference type="GO" id="GO:0020037">
    <property type="term" value="F:heme binding"/>
    <property type="evidence" value="ECO:0007669"/>
    <property type="project" value="InterPro"/>
</dbReference>
<gene>
    <name evidence="5" type="ORF">GGE06_000532</name>
</gene>
<comment type="similarity">
    <text evidence="2 4">Belongs to the cytochrome P450 family.</text>
</comment>
<evidence type="ECO:0000256" key="3">
    <source>
        <dbReference type="PIRSR" id="PIRSR602401-1"/>
    </source>
</evidence>
<dbReference type="Proteomes" id="UP000582643">
    <property type="component" value="Unassembled WGS sequence"/>
</dbReference>
<feature type="binding site" description="axial binding residue" evidence="3">
    <location>
        <position position="371"/>
    </location>
    <ligand>
        <name>heme</name>
        <dbReference type="ChEBI" id="CHEBI:30413"/>
    </ligand>
    <ligandPart>
        <name>Fe</name>
        <dbReference type="ChEBI" id="CHEBI:18248"/>
    </ligandPart>
</feature>
<organism evidence="5 6">
    <name type="scientific">Streptomyces nymphaeiformis</name>
    <dbReference type="NCBI Taxonomy" id="2663842"/>
    <lineage>
        <taxon>Bacteria</taxon>
        <taxon>Bacillati</taxon>
        <taxon>Actinomycetota</taxon>
        <taxon>Actinomycetes</taxon>
        <taxon>Kitasatosporales</taxon>
        <taxon>Streptomycetaceae</taxon>
        <taxon>Streptomyces</taxon>
    </lineage>
</organism>
<name>A0A7W7TUM9_9ACTN</name>
<dbReference type="AlphaFoldDB" id="A0A7W7TUM9"/>
<dbReference type="InterPro" id="IPR002401">
    <property type="entry name" value="Cyt_P450_E_grp-I"/>
</dbReference>
<evidence type="ECO:0000313" key="6">
    <source>
        <dbReference type="Proteomes" id="UP000582643"/>
    </source>
</evidence>
<dbReference type="InterPro" id="IPR050121">
    <property type="entry name" value="Cytochrome_P450_monoxygenase"/>
</dbReference>
<evidence type="ECO:0000256" key="2">
    <source>
        <dbReference type="ARBA" id="ARBA00010617"/>
    </source>
</evidence>
<dbReference type="GO" id="GO:0004497">
    <property type="term" value="F:monooxygenase activity"/>
    <property type="evidence" value="ECO:0007669"/>
    <property type="project" value="UniProtKB-KW"/>
</dbReference>
<keyword evidence="4" id="KW-0503">Monooxygenase</keyword>
<dbReference type="InterPro" id="IPR001128">
    <property type="entry name" value="Cyt_P450"/>
</dbReference>
<dbReference type="PANTHER" id="PTHR24305">
    <property type="entry name" value="CYTOCHROME P450"/>
    <property type="match status" value="1"/>
</dbReference>
<comment type="caution">
    <text evidence="5">The sequence shown here is derived from an EMBL/GenBank/DDBJ whole genome shotgun (WGS) entry which is preliminary data.</text>
</comment>
<dbReference type="GO" id="GO:0016705">
    <property type="term" value="F:oxidoreductase activity, acting on paired donors, with incorporation or reduction of molecular oxygen"/>
    <property type="evidence" value="ECO:0007669"/>
    <property type="project" value="InterPro"/>
</dbReference>
<dbReference type="Pfam" id="PF00067">
    <property type="entry name" value="p450"/>
    <property type="match status" value="2"/>
</dbReference>
<keyword evidence="6" id="KW-1185">Reference proteome</keyword>
<dbReference type="PRINTS" id="PR00463">
    <property type="entry name" value="EP450I"/>
</dbReference>
<protein>
    <submittedName>
        <fullName evidence="5">Cytochrome P450</fullName>
    </submittedName>
</protein>
<dbReference type="EMBL" id="JACHJY010000001">
    <property type="protein sequence ID" value="MBB4979644.1"/>
    <property type="molecule type" value="Genomic_DNA"/>
</dbReference>
<reference evidence="5 6" key="1">
    <citation type="submission" date="2020-08" db="EMBL/GenBank/DDBJ databases">
        <title>Genomic Encyclopedia of Type Strains, Phase III (KMG-III): the genomes of soil and plant-associated and newly described type strains.</title>
        <authorList>
            <person name="Whitman W."/>
        </authorList>
    </citation>
    <scope>NUCLEOTIDE SEQUENCE [LARGE SCALE GENOMIC DNA]</scope>
    <source>
        <strain evidence="5 6">SFB5A</strain>
    </source>
</reference>
<keyword evidence="3 4" id="KW-0408">Iron</keyword>
<dbReference type="PRINTS" id="PR00385">
    <property type="entry name" value="P450"/>
</dbReference>
<dbReference type="GO" id="GO:0005506">
    <property type="term" value="F:iron ion binding"/>
    <property type="evidence" value="ECO:0007669"/>
    <property type="project" value="InterPro"/>
</dbReference>
<dbReference type="SUPFAM" id="SSF48264">
    <property type="entry name" value="Cytochrome P450"/>
    <property type="match status" value="1"/>
</dbReference>
<dbReference type="PANTHER" id="PTHR24305:SF166">
    <property type="entry name" value="CYTOCHROME P450 12A4, MITOCHONDRIAL-RELATED"/>
    <property type="match status" value="1"/>
</dbReference>